<dbReference type="EMBL" id="KV423928">
    <property type="protein sequence ID" value="KZT60735.1"/>
    <property type="molecule type" value="Genomic_DNA"/>
</dbReference>
<evidence type="ECO:0000313" key="6">
    <source>
        <dbReference type="Proteomes" id="UP000076842"/>
    </source>
</evidence>
<dbReference type="PANTHER" id="PTHR21661:SF35">
    <property type="entry name" value="EPOXIDE HYDROLASE"/>
    <property type="match status" value="1"/>
</dbReference>
<evidence type="ECO:0000313" key="5">
    <source>
        <dbReference type="EMBL" id="KZT60735.1"/>
    </source>
</evidence>
<dbReference type="OrthoDB" id="7130006at2759"/>
<sequence>MAAGEEPAPAALALGEPAWFRISIPSSHVERLQRQLADTELPEEIVPDVGWEYGLSLSTLRELKSAWEALDWRKAEDELNRYEHFKVRIEGLSLHYVHARSPDPGAIPLLMMHGYPSTFAEFLPLLPSLTHPPAGEQAFHVVLPSVPGFGFSSAPPRGWKVGDTARVLDMVMTGVLGYERYASHGGDWGFIISSALAVNHLQHCLSIHLNLCAVPPPLPLPLYLPLYLLPTPLSGPLIAWFFTPSEQTAFSRTFHFLRHGGGIFPLCAQQPALIGYALSDLAPGAACLVRGDVHHPPVVRRAAARARPADRHRPLPVLLHAERGDRPPAVLRERRCVPRPAGEDHEVRRGRQPVRLGCVRNARAMGEGVL</sequence>
<dbReference type="STRING" id="1353952.A0A165ILM0"/>
<evidence type="ECO:0000259" key="4">
    <source>
        <dbReference type="Pfam" id="PF06441"/>
    </source>
</evidence>
<dbReference type="PRINTS" id="PR00412">
    <property type="entry name" value="EPOXHYDRLASE"/>
</dbReference>
<keyword evidence="3 5" id="KW-0378">Hydrolase</keyword>
<dbReference type="Proteomes" id="UP000076842">
    <property type="component" value="Unassembled WGS sequence"/>
</dbReference>
<dbReference type="GO" id="GO:0097176">
    <property type="term" value="P:epoxide metabolic process"/>
    <property type="evidence" value="ECO:0007669"/>
    <property type="project" value="TreeGrafter"/>
</dbReference>
<dbReference type="InterPro" id="IPR029058">
    <property type="entry name" value="AB_hydrolase_fold"/>
</dbReference>
<dbReference type="Gene3D" id="3.40.50.1820">
    <property type="entry name" value="alpha/beta hydrolase"/>
    <property type="match status" value="1"/>
</dbReference>
<dbReference type="InParanoid" id="A0A165ILM0"/>
<reference evidence="5 6" key="1">
    <citation type="journal article" date="2016" name="Mol. Biol. Evol.">
        <title>Comparative Genomics of Early-Diverging Mushroom-Forming Fungi Provides Insights into the Origins of Lignocellulose Decay Capabilities.</title>
        <authorList>
            <person name="Nagy L.G."/>
            <person name="Riley R."/>
            <person name="Tritt A."/>
            <person name="Adam C."/>
            <person name="Daum C."/>
            <person name="Floudas D."/>
            <person name="Sun H."/>
            <person name="Yadav J.S."/>
            <person name="Pangilinan J."/>
            <person name="Larsson K.H."/>
            <person name="Matsuura K."/>
            <person name="Barry K."/>
            <person name="Labutti K."/>
            <person name="Kuo R."/>
            <person name="Ohm R.A."/>
            <person name="Bhattacharya S.S."/>
            <person name="Shirouzu T."/>
            <person name="Yoshinaga Y."/>
            <person name="Martin F.M."/>
            <person name="Grigoriev I.V."/>
            <person name="Hibbett D.S."/>
        </authorList>
    </citation>
    <scope>NUCLEOTIDE SEQUENCE [LARGE SCALE GENOMIC DNA]</scope>
    <source>
        <strain evidence="5 6">HHB12733</strain>
    </source>
</reference>
<evidence type="ECO:0000256" key="1">
    <source>
        <dbReference type="ARBA" id="ARBA00010088"/>
    </source>
</evidence>
<dbReference type="InterPro" id="IPR010497">
    <property type="entry name" value="Epoxide_hydro_N"/>
</dbReference>
<proteinExistence type="inferred from homology"/>
<dbReference type="GO" id="GO:0004301">
    <property type="term" value="F:epoxide hydrolase activity"/>
    <property type="evidence" value="ECO:0007669"/>
    <property type="project" value="TreeGrafter"/>
</dbReference>
<feature type="domain" description="Epoxide hydrolase N-terminal" evidence="4">
    <location>
        <begin position="20"/>
        <end position="122"/>
    </location>
</feature>
<keyword evidence="2" id="KW-0058">Aromatic hydrocarbons catabolism</keyword>
<accession>A0A165ILM0</accession>
<dbReference type="AlphaFoldDB" id="A0A165ILM0"/>
<dbReference type="SUPFAM" id="SSF53474">
    <property type="entry name" value="alpha/beta-Hydrolases"/>
    <property type="match status" value="1"/>
</dbReference>
<organism evidence="5 6">
    <name type="scientific">Calocera cornea HHB12733</name>
    <dbReference type="NCBI Taxonomy" id="1353952"/>
    <lineage>
        <taxon>Eukaryota</taxon>
        <taxon>Fungi</taxon>
        <taxon>Dikarya</taxon>
        <taxon>Basidiomycota</taxon>
        <taxon>Agaricomycotina</taxon>
        <taxon>Dacrymycetes</taxon>
        <taxon>Dacrymycetales</taxon>
        <taxon>Dacrymycetaceae</taxon>
        <taxon>Calocera</taxon>
    </lineage>
</organism>
<comment type="similarity">
    <text evidence="1">Belongs to the peptidase S33 family.</text>
</comment>
<protein>
    <submittedName>
        <fullName evidence="5">Alpha/beta-hydrolase</fullName>
    </submittedName>
</protein>
<name>A0A165ILM0_9BASI</name>
<evidence type="ECO:0000256" key="3">
    <source>
        <dbReference type="ARBA" id="ARBA00022801"/>
    </source>
</evidence>
<keyword evidence="6" id="KW-1185">Reference proteome</keyword>
<evidence type="ECO:0000256" key="2">
    <source>
        <dbReference type="ARBA" id="ARBA00022797"/>
    </source>
</evidence>
<gene>
    <name evidence="5" type="ORF">CALCODRAFT_491998</name>
</gene>
<dbReference type="InterPro" id="IPR000639">
    <property type="entry name" value="Epox_hydrolase-like"/>
</dbReference>
<dbReference type="Pfam" id="PF06441">
    <property type="entry name" value="EHN"/>
    <property type="match status" value="1"/>
</dbReference>
<dbReference type="PANTHER" id="PTHR21661">
    <property type="entry name" value="EPOXIDE HYDROLASE 1-RELATED"/>
    <property type="match status" value="1"/>
</dbReference>